<comment type="caution">
    <text evidence="2">The sequence shown here is derived from an EMBL/GenBank/DDBJ whole genome shotgun (WGS) entry which is preliminary data.</text>
</comment>
<organism evidence="2 3">
    <name type="scientific">Durusdinium trenchii</name>
    <dbReference type="NCBI Taxonomy" id="1381693"/>
    <lineage>
        <taxon>Eukaryota</taxon>
        <taxon>Sar</taxon>
        <taxon>Alveolata</taxon>
        <taxon>Dinophyceae</taxon>
        <taxon>Suessiales</taxon>
        <taxon>Symbiodiniaceae</taxon>
        <taxon>Durusdinium</taxon>
    </lineage>
</organism>
<reference evidence="2 3" key="1">
    <citation type="submission" date="2024-02" db="EMBL/GenBank/DDBJ databases">
        <authorList>
            <person name="Chen Y."/>
            <person name="Shah S."/>
            <person name="Dougan E. K."/>
            <person name="Thang M."/>
            <person name="Chan C."/>
        </authorList>
    </citation>
    <scope>NUCLEOTIDE SEQUENCE [LARGE SCALE GENOMIC DNA]</scope>
</reference>
<feature type="region of interest" description="Disordered" evidence="1">
    <location>
        <begin position="1"/>
        <end position="28"/>
    </location>
</feature>
<dbReference type="EMBL" id="CAXAMN010004446">
    <property type="protein sequence ID" value="CAK9009264.1"/>
    <property type="molecule type" value="Genomic_DNA"/>
</dbReference>
<feature type="region of interest" description="Disordered" evidence="1">
    <location>
        <begin position="507"/>
        <end position="580"/>
    </location>
</feature>
<evidence type="ECO:0000313" key="2">
    <source>
        <dbReference type="EMBL" id="CAK9009264.1"/>
    </source>
</evidence>
<evidence type="ECO:0000256" key="1">
    <source>
        <dbReference type="SAM" id="MobiDB-lite"/>
    </source>
</evidence>
<name>A0ABP0J4W4_9DINO</name>
<proteinExistence type="predicted"/>
<feature type="compositionally biased region" description="Low complexity" evidence="1">
    <location>
        <begin position="1"/>
        <end position="19"/>
    </location>
</feature>
<feature type="compositionally biased region" description="Basic and acidic residues" evidence="1">
    <location>
        <begin position="565"/>
        <end position="580"/>
    </location>
</feature>
<gene>
    <name evidence="2" type="ORF">CCMP2556_LOCUS9583</name>
</gene>
<sequence length="580" mass="65068">MADPAQPAEPVEPAAQPEAPGLPSHGRQSVITADPVAEAVRQANLQAQREIVENVVTLLRTPAVSTQLLMLEQDEIQRFSVAFHQAPPFFRQTYQTQQNFAWALAGFNWVVGSFYRGGERSNETIAEICAELSMSEGTLIDEARDLISRMPPLAQIPQKWVRVAAAVKEQLEQFTLSQTSSGGIHKCFILIYPYVMNGCARRYQLRGVQDSRRNQVESNNDDWAGWALPMNNEGYLLHLALYCRDVLKFAEAFLERTQIGNHRAGPRCLDGLVQHAQQITSLEDRNRAIIRDSFFLRGFGPVRDLQQQVGVQYTAVSAQVTRNEDLAIVHRLEPGTLQFFAAGSQPGPAARSVWVSAEGGGWFYVVTYKQAINAQSPFKTPDWILQARKFQAWHCRPGSCKEVSMVWTGNNADDFELLWDGMQVDRALVARRTKSCTVMALWLVREVDAKGKPFALHLARCNQWLDSGLVESGFQGARYCVETLRDTGDMREAVNAHYQRYGGRSNWSGWQRGGRGGGGWDRDDTPVVATEWIPPTNWFPDQPQPAAFQPPPAASQPQPAQEPQPDPHPHDPWMPDAWHQ</sequence>
<protein>
    <submittedName>
        <fullName evidence="2">Uncharacterized protein</fullName>
    </submittedName>
</protein>
<accession>A0ABP0J4W4</accession>
<dbReference type="Proteomes" id="UP001642484">
    <property type="component" value="Unassembled WGS sequence"/>
</dbReference>
<evidence type="ECO:0000313" key="3">
    <source>
        <dbReference type="Proteomes" id="UP001642484"/>
    </source>
</evidence>
<keyword evidence="3" id="KW-1185">Reference proteome</keyword>
<feature type="compositionally biased region" description="Pro residues" evidence="1">
    <location>
        <begin position="548"/>
        <end position="564"/>
    </location>
</feature>